<evidence type="ECO:0000313" key="3">
    <source>
        <dbReference type="Proteomes" id="UP000182241"/>
    </source>
</evidence>
<dbReference type="Proteomes" id="UP000182241">
    <property type="component" value="Unassembled WGS sequence"/>
</dbReference>
<feature type="region of interest" description="Disordered" evidence="1">
    <location>
        <begin position="1"/>
        <end position="22"/>
    </location>
</feature>
<dbReference type="AlphaFoldDB" id="A0A1H4L524"/>
<accession>A0A1H4L524</accession>
<protein>
    <submittedName>
        <fullName evidence="2">Uncharacterized protein</fullName>
    </submittedName>
</protein>
<organism evidence="2 3">
    <name type="scientific">Tsukamurella tyrosinosolvens</name>
    <dbReference type="NCBI Taxonomy" id="57704"/>
    <lineage>
        <taxon>Bacteria</taxon>
        <taxon>Bacillati</taxon>
        <taxon>Actinomycetota</taxon>
        <taxon>Actinomycetes</taxon>
        <taxon>Mycobacteriales</taxon>
        <taxon>Tsukamurellaceae</taxon>
        <taxon>Tsukamurella</taxon>
    </lineage>
</organism>
<dbReference type="EMBL" id="FNSA01000003">
    <property type="protein sequence ID" value="SEB65860.1"/>
    <property type="molecule type" value="Genomic_DNA"/>
</dbReference>
<evidence type="ECO:0000313" key="2">
    <source>
        <dbReference type="EMBL" id="SEB65860.1"/>
    </source>
</evidence>
<sequence length="245" mass="27747">MRKSRPIHEPPEPVPVDPRPSRLETDLATLEIGHGFTLGNPAYPPHGNSEGDRVVYLTRPSTVPGCDDVIEYTIHGRGRSGVIDGAAYIAHPAMREIAQRDPQQYGFTPGTWLSNSFHRNMLHIEWAGAPASVKFRANATEESVHWGYSVALDYATSYYPRRSDEEFFPLYRTFESIERGAYAILERGKRIAKPRFSREQAFVIYAMFVGEHESAHRMYTTLQRFEAPEATSFSNAIEVIFGRLP</sequence>
<feature type="compositionally biased region" description="Basic and acidic residues" evidence="1">
    <location>
        <begin position="1"/>
        <end position="11"/>
    </location>
</feature>
<gene>
    <name evidence="2" type="ORF">SAMN04489793_0461</name>
</gene>
<dbReference type="RefSeq" id="WP_139286025.1">
    <property type="nucleotide sequence ID" value="NZ_CBDRGN010000005.1"/>
</dbReference>
<proteinExistence type="predicted"/>
<reference evidence="3" key="1">
    <citation type="submission" date="2016-10" db="EMBL/GenBank/DDBJ databases">
        <authorList>
            <person name="Varghese N."/>
            <person name="Submissions S."/>
        </authorList>
    </citation>
    <scope>NUCLEOTIDE SEQUENCE [LARGE SCALE GENOMIC DNA]</scope>
    <source>
        <strain evidence="3">DSM 44234</strain>
    </source>
</reference>
<keyword evidence="3" id="KW-1185">Reference proteome</keyword>
<evidence type="ECO:0000256" key="1">
    <source>
        <dbReference type="SAM" id="MobiDB-lite"/>
    </source>
</evidence>
<name>A0A1H4L524_TSUTY</name>